<keyword evidence="3" id="KW-1185">Reference proteome</keyword>
<organism evidence="2 3">
    <name type="scientific">Actinomadura citrea</name>
    <dbReference type="NCBI Taxonomy" id="46158"/>
    <lineage>
        <taxon>Bacteria</taxon>
        <taxon>Bacillati</taxon>
        <taxon>Actinomycetota</taxon>
        <taxon>Actinomycetes</taxon>
        <taxon>Streptosporangiales</taxon>
        <taxon>Thermomonosporaceae</taxon>
        <taxon>Actinomadura</taxon>
    </lineage>
</organism>
<dbReference type="AlphaFoldDB" id="A0A7Y9KG64"/>
<sequence>MPAQRLVQGQPPTREPILLVHQVSGTFLQSENQSTTTLNDEVQNENHWPLPSDKTVRWRLYEIRLRGGRSVYLMEHQVNEHVLTFRPGSGPGSIPGLSPILTTREGRTGSPPQHWRFVPVPGTGANYWGIVPDQYPGYALGLYNNHVADDQWVVPTPTWGGPPTLFHAWSAVPTTIPAGDDDEEEDARLVGEDEGAASEPRTNM</sequence>
<evidence type="ECO:0008006" key="4">
    <source>
        <dbReference type="Google" id="ProtNLM"/>
    </source>
</evidence>
<dbReference type="EMBL" id="JACCBT010000001">
    <property type="protein sequence ID" value="NYE14394.1"/>
    <property type="molecule type" value="Genomic_DNA"/>
</dbReference>
<feature type="region of interest" description="Disordered" evidence="1">
    <location>
        <begin position="176"/>
        <end position="204"/>
    </location>
</feature>
<gene>
    <name evidence="2" type="ORF">BJ999_004690</name>
</gene>
<dbReference type="RefSeq" id="WP_179835269.1">
    <property type="nucleotide sequence ID" value="NZ_BMRD01000008.1"/>
</dbReference>
<proteinExistence type="predicted"/>
<dbReference type="InterPro" id="IPR035992">
    <property type="entry name" value="Ricin_B-like_lectins"/>
</dbReference>
<evidence type="ECO:0000313" key="2">
    <source>
        <dbReference type="EMBL" id="NYE14394.1"/>
    </source>
</evidence>
<evidence type="ECO:0000256" key="1">
    <source>
        <dbReference type="SAM" id="MobiDB-lite"/>
    </source>
</evidence>
<protein>
    <recommendedName>
        <fullName evidence="4">Ricin B lectin domain-containing protein</fullName>
    </recommendedName>
</protein>
<accession>A0A7Y9KG64</accession>
<dbReference type="SUPFAM" id="SSF50370">
    <property type="entry name" value="Ricin B-like lectins"/>
    <property type="match status" value="1"/>
</dbReference>
<name>A0A7Y9KG64_9ACTN</name>
<dbReference type="Proteomes" id="UP000591272">
    <property type="component" value="Unassembled WGS sequence"/>
</dbReference>
<comment type="caution">
    <text evidence="2">The sequence shown here is derived from an EMBL/GenBank/DDBJ whole genome shotgun (WGS) entry which is preliminary data.</text>
</comment>
<reference evidence="2 3" key="1">
    <citation type="submission" date="2020-07" db="EMBL/GenBank/DDBJ databases">
        <title>Sequencing the genomes of 1000 actinobacteria strains.</title>
        <authorList>
            <person name="Klenk H.-P."/>
        </authorList>
    </citation>
    <scope>NUCLEOTIDE SEQUENCE [LARGE SCALE GENOMIC DNA]</scope>
    <source>
        <strain evidence="2 3">DSM 43461</strain>
    </source>
</reference>
<evidence type="ECO:0000313" key="3">
    <source>
        <dbReference type="Proteomes" id="UP000591272"/>
    </source>
</evidence>
<feature type="compositionally biased region" description="Acidic residues" evidence="1">
    <location>
        <begin position="179"/>
        <end position="196"/>
    </location>
</feature>